<organism evidence="1 2">
    <name type="scientific">Haemaphysalis longicornis</name>
    <name type="common">Bush tick</name>
    <dbReference type="NCBI Taxonomy" id="44386"/>
    <lineage>
        <taxon>Eukaryota</taxon>
        <taxon>Metazoa</taxon>
        <taxon>Ecdysozoa</taxon>
        <taxon>Arthropoda</taxon>
        <taxon>Chelicerata</taxon>
        <taxon>Arachnida</taxon>
        <taxon>Acari</taxon>
        <taxon>Parasitiformes</taxon>
        <taxon>Ixodida</taxon>
        <taxon>Ixodoidea</taxon>
        <taxon>Ixodidae</taxon>
        <taxon>Haemaphysalinae</taxon>
        <taxon>Haemaphysalis</taxon>
    </lineage>
</organism>
<reference evidence="1 2" key="1">
    <citation type="journal article" date="2020" name="Cell">
        <title>Large-Scale Comparative Analyses of Tick Genomes Elucidate Their Genetic Diversity and Vector Capacities.</title>
        <authorList>
            <consortium name="Tick Genome and Microbiome Consortium (TIGMIC)"/>
            <person name="Jia N."/>
            <person name="Wang J."/>
            <person name="Shi W."/>
            <person name="Du L."/>
            <person name="Sun Y."/>
            <person name="Zhan W."/>
            <person name="Jiang J.F."/>
            <person name="Wang Q."/>
            <person name="Zhang B."/>
            <person name="Ji P."/>
            <person name="Bell-Sakyi L."/>
            <person name="Cui X.M."/>
            <person name="Yuan T.T."/>
            <person name="Jiang B.G."/>
            <person name="Yang W.F."/>
            <person name="Lam T.T."/>
            <person name="Chang Q.C."/>
            <person name="Ding S.J."/>
            <person name="Wang X.J."/>
            <person name="Zhu J.G."/>
            <person name="Ruan X.D."/>
            <person name="Zhao L."/>
            <person name="Wei J.T."/>
            <person name="Ye R.Z."/>
            <person name="Que T.C."/>
            <person name="Du C.H."/>
            <person name="Zhou Y.H."/>
            <person name="Cheng J.X."/>
            <person name="Dai P.F."/>
            <person name="Guo W.B."/>
            <person name="Han X.H."/>
            <person name="Huang E.J."/>
            <person name="Li L.F."/>
            <person name="Wei W."/>
            <person name="Gao Y.C."/>
            <person name="Liu J.Z."/>
            <person name="Shao H.Z."/>
            <person name="Wang X."/>
            <person name="Wang C.C."/>
            <person name="Yang T.C."/>
            <person name="Huo Q.B."/>
            <person name="Li W."/>
            <person name="Chen H.Y."/>
            <person name="Chen S.E."/>
            <person name="Zhou L.G."/>
            <person name="Ni X.B."/>
            <person name="Tian J.H."/>
            <person name="Sheng Y."/>
            <person name="Liu T."/>
            <person name="Pan Y.S."/>
            <person name="Xia L.Y."/>
            <person name="Li J."/>
            <person name="Zhao F."/>
            <person name="Cao W.C."/>
        </authorList>
    </citation>
    <scope>NUCLEOTIDE SEQUENCE [LARGE SCALE GENOMIC DNA]</scope>
    <source>
        <strain evidence="1">HaeL-2018</strain>
    </source>
</reference>
<dbReference type="EMBL" id="JABSTR010000006">
    <property type="protein sequence ID" value="KAH9372530.1"/>
    <property type="molecule type" value="Genomic_DNA"/>
</dbReference>
<proteinExistence type="predicted"/>
<accession>A0A9J6GAL9</accession>
<gene>
    <name evidence="1" type="ORF">HPB48_016835</name>
</gene>
<dbReference type="Proteomes" id="UP000821853">
    <property type="component" value="Chromosome 4"/>
</dbReference>
<keyword evidence="2" id="KW-1185">Reference proteome</keyword>
<evidence type="ECO:0000313" key="2">
    <source>
        <dbReference type="Proteomes" id="UP000821853"/>
    </source>
</evidence>
<sequence length="136" mass="15067">MEIKQRYSAVVTVSELFSACKTVGYSEASQTEVKQPEVRPSAVPTLLDVNVNSDVVPDEATTKTQQKVVAATCPGARLTDDVMSLSDFYEHVRLLNERQASLIRELIHRVTDQMAKLMQIFSLPGVLAVVRLSRCT</sequence>
<dbReference type="AlphaFoldDB" id="A0A9J6GAL9"/>
<dbReference type="VEuPathDB" id="VectorBase:HLOH_059781"/>
<evidence type="ECO:0000313" key="1">
    <source>
        <dbReference type="EMBL" id="KAH9372530.1"/>
    </source>
</evidence>
<protein>
    <submittedName>
        <fullName evidence="1">Uncharacterized protein</fullName>
    </submittedName>
</protein>
<dbReference type="OrthoDB" id="10393840at2759"/>
<name>A0A9J6GAL9_HAELO</name>
<comment type="caution">
    <text evidence="1">The sequence shown here is derived from an EMBL/GenBank/DDBJ whole genome shotgun (WGS) entry which is preliminary data.</text>
</comment>